<keyword evidence="1" id="KW-0436">Ligase</keyword>
<feature type="domain" description="tRNA synthetases class I catalytic" evidence="4">
    <location>
        <begin position="1"/>
        <end position="187"/>
    </location>
</feature>
<accession>A0A383AEX9</accession>
<evidence type="ECO:0000256" key="2">
    <source>
        <dbReference type="ARBA" id="ARBA00022741"/>
    </source>
</evidence>
<dbReference type="GO" id="GO:0005829">
    <property type="term" value="C:cytosol"/>
    <property type="evidence" value="ECO:0007669"/>
    <property type="project" value="TreeGrafter"/>
</dbReference>
<dbReference type="AlphaFoldDB" id="A0A383AEX9"/>
<evidence type="ECO:0000256" key="3">
    <source>
        <dbReference type="ARBA" id="ARBA00022840"/>
    </source>
</evidence>
<feature type="non-terminal residue" evidence="5">
    <location>
        <position position="251"/>
    </location>
</feature>
<dbReference type="GO" id="GO:0004817">
    <property type="term" value="F:cysteine-tRNA ligase activity"/>
    <property type="evidence" value="ECO:0007669"/>
    <property type="project" value="TreeGrafter"/>
</dbReference>
<dbReference type="Gene3D" id="3.40.50.620">
    <property type="entry name" value="HUPs"/>
    <property type="match status" value="1"/>
</dbReference>
<evidence type="ECO:0000259" key="4">
    <source>
        <dbReference type="Pfam" id="PF01406"/>
    </source>
</evidence>
<dbReference type="Pfam" id="PF01406">
    <property type="entry name" value="tRNA-synt_1e"/>
    <property type="match status" value="1"/>
</dbReference>
<reference evidence="5" key="1">
    <citation type="submission" date="2018-05" db="EMBL/GenBank/DDBJ databases">
        <authorList>
            <person name="Lanie J.A."/>
            <person name="Ng W.-L."/>
            <person name="Kazmierczak K.M."/>
            <person name="Andrzejewski T.M."/>
            <person name="Davidsen T.M."/>
            <person name="Wayne K.J."/>
            <person name="Tettelin H."/>
            <person name="Glass J.I."/>
            <person name="Rusch D."/>
            <person name="Podicherti R."/>
            <person name="Tsui H.-C.T."/>
            <person name="Winkler M.E."/>
        </authorList>
    </citation>
    <scope>NUCLEOTIDE SEQUENCE</scope>
</reference>
<dbReference type="InterPro" id="IPR014729">
    <property type="entry name" value="Rossmann-like_a/b/a_fold"/>
</dbReference>
<keyword evidence="3" id="KW-0067">ATP-binding</keyword>
<dbReference type="PANTHER" id="PTHR10890">
    <property type="entry name" value="CYSTEINYL-TRNA SYNTHETASE"/>
    <property type="match status" value="1"/>
</dbReference>
<dbReference type="InterPro" id="IPR032678">
    <property type="entry name" value="tRNA-synt_1_cat_dom"/>
</dbReference>
<dbReference type="PANTHER" id="PTHR10890:SF3">
    <property type="entry name" value="CYSTEINE--TRNA LIGASE, CYTOPLASMIC"/>
    <property type="match status" value="1"/>
</dbReference>
<dbReference type="GO" id="GO:0005524">
    <property type="term" value="F:ATP binding"/>
    <property type="evidence" value="ECO:0007669"/>
    <property type="project" value="UniProtKB-KW"/>
</dbReference>
<feature type="non-terminal residue" evidence="5">
    <location>
        <position position="1"/>
    </location>
</feature>
<evidence type="ECO:0000256" key="1">
    <source>
        <dbReference type="ARBA" id="ARBA00022598"/>
    </source>
</evidence>
<proteinExistence type="predicted"/>
<keyword evidence="2" id="KW-0547">Nucleotide-binding</keyword>
<name>A0A383AEX9_9ZZZZ</name>
<evidence type="ECO:0000313" key="5">
    <source>
        <dbReference type="EMBL" id="SVE06160.1"/>
    </source>
</evidence>
<dbReference type="InterPro" id="IPR024909">
    <property type="entry name" value="Cys-tRNA/MSH_ligase"/>
</dbReference>
<protein>
    <recommendedName>
        <fullName evidence="4">tRNA synthetases class I catalytic domain-containing protein</fullName>
    </recommendedName>
</protein>
<dbReference type="EMBL" id="UINC01191486">
    <property type="protein sequence ID" value="SVE06160.1"/>
    <property type="molecule type" value="Genomic_DNA"/>
</dbReference>
<sequence>KLIQNGYAYLINNHVYFEVKKFKDYGKLSNKKLEELIAGARVEVSENKNNPEDFVLWKPSKENEPYWESPWGKGRPGWHLECSVMSKKYLGDKFDIHGGGRDLIFPHHENEIAQSRCANENETFANYWIHNGFITKSNEKMAKSQRNILRINDLKNNINGQVLRLALISTHYKQALDWNDRLINECQNTINKWYESYIEIKKPILIPEEYLDPLYDDLNTPGYIANLHKLYEKSQKGDLRDKEIFMSACNF</sequence>
<organism evidence="5">
    <name type="scientific">marine metagenome</name>
    <dbReference type="NCBI Taxonomy" id="408172"/>
    <lineage>
        <taxon>unclassified sequences</taxon>
        <taxon>metagenomes</taxon>
        <taxon>ecological metagenomes</taxon>
    </lineage>
</organism>
<dbReference type="PRINTS" id="PR00983">
    <property type="entry name" value="TRNASYNTHCYS"/>
</dbReference>
<dbReference type="GO" id="GO:0006423">
    <property type="term" value="P:cysteinyl-tRNA aminoacylation"/>
    <property type="evidence" value="ECO:0007669"/>
    <property type="project" value="TreeGrafter"/>
</dbReference>
<dbReference type="SUPFAM" id="SSF52374">
    <property type="entry name" value="Nucleotidylyl transferase"/>
    <property type="match status" value="1"/>
</dbReference>
<gene>
    <name evidence="5" type="ORF">METZ01_LOCUS459014</name>
</gene>